<dbReference type="Proteomes" id="UP000179786">
    <property type="component" value="Unassembled WGS sequence"/>
</dbReference>
<feature type="domain" description="Chalcone isomerase" evidence="2">
    <location>
        <begin position="40"/>
        <end position="166"/>
    </location>
</feature>
<protein>
    <recommendedName>
        <fullName evidence="2">Chalcone isomerase domain-containing protein</fullName>
    </recommendedName>
</protein>
<comment type="caution">
    <text evidence="3">The sequence shown here is derived from an EMBL/GenBank/DDBJ whole genome shotgun (WGS) entry which is preliminary data.</text>
</comment>
<evidence type="ECO:0000256" key="1">
    <source>
        <dbReference type="SAM" id="SignalP"/>
    </source>
</evidence>
<proteinExistence type="predicted"/>
<gene>
    <name evidence="3" type="ORF">BET10_14310</name>
</gene>
<organism evidence="3 4">
    <name type="scientific">Pseudoalteromonas amylolytica</name>
    <dbReference type="NCBI Taxonomy" id="1859457"/>
    <lineage>
        <taxon>Bacteria</taxon>
        <taxon>Pseudomonadati</taxon>
        <taxon>Pseudomonadota</taxon>
        <taxon>Gammaproteobacteria</taxon>
        <taxon>Alteromonadales</taxon>
        <taxon>Pseudoalteromonadaceae</taxon>
        <taxon>Pseudoalteromonas</taxon>
    </lineage>
</organism>
<sequence>MLGRLLLCLTLATNVAYASVAQKLIPSAKPVGDSPTLTYLFWDIYQATLYAPDGEFDTASPFILKLHYLRDLNGEEIAKRSIEEMKKQGFKDEVQLSAWFRQMRTIFPNVTNGTELYGLRTEQGSSRFYRGATLIGEVDDPQFTKHFFAIWLSENTSEPAMRKALLNEN</sequence>
<feature type="chain" id="PRO_5010189207" description="Chalcone isomerase domain-containing protein" evidence="1">
    <location>
        <begin position="19"/>
        <end position="169"/>
    </location>
</feature>
<dbReference type="STRING" id="1859457.BET10_14310"/>
<feature type="signal peptide" evidence="1">
    <location>
        <begin position="1"/>
        <end position="18"/>
    </location>
</feature>
<dbReference type="EMBL" id="MKJU01000027">
    <property type="protein sequence ID" value="OHU89959.1"/>
    <property type="molecule type" value="Genomic_DNA"/>
</dbReference>
<name>A0A1S1MTX4_9GAMM</name>
<dbReference type="InterPro" id="IPR016087">
    <property type="entry name" value="Chalcone_isomerase"/>
</dbReference>
<keyword evidence="4" id="KW-1185">Reference proteome</keyword>
<accession>A0A1S1MTX4</accession>
<reference evidence="3 4" key="1">
    <citation type="submission" date="2016-09" db="EMBL/GenBank/DDBJ databases">
        <title>Pseudoalteromonas amylolytica sp. nov., isolated from the surface seawater.</title>
        <authorList>
            <person name="Wu Y.-H."/>
            <person name="Cheng H."/>
            <person name="Jin X.-B."/>
            <person name="Wang C.-S."/>
            <person name="Xu X.-W."/>
        </authorList>
    </citation>
    <scope>NUCLEOTIDE SEQUENCE [LARGE SCALE GENOMIC DNA]</scope>
    <source>
        <strain evidence="3 4">JW1</strain>
    </source>
</reference>
<dbReference type="RefSeq" id="WP_070985927.1">
    <property type="nucleotide sequence ID" value="NZ_MKJU01000027.1"/>
</dbReference>
<dbReference type="AlphaFoldDB" id="A0A1S1MTX4"/>
<dbReference type="Pfam" id="PF16036">
    <property type="entry name" value="Chalcone_3"/>
    <property type="match status" value="1"/>
</dbReference>
<evidence type="ECO:0000313" key="4">
    <source>
        <dbReference type="Proteomes" id="UP000179786"/>
    </source>
</evidence>
<evidence type="ECO:0000313" key="3">
    <source>
        <dbReference type="EMBL" id="OHU89959.1"/>
    </source>
</evidence>
<evidence type="ECO:0000259" key="2">
    <source>
        <dbReference type="Pfam" id="PF16036"/>
    </source>
</evidence>
<dbReference type="OrthoDB" id="8527419at2"/>
<keyword evidence="1" id="KW-0732">Signal</keyword>